<evidence type="ECO:0000313" key="2">
    <source>
        <dbReference type="Proteomes" id="UP000483261"/>
    </source>
</evidence>
<dbReference type="Proteomes" id="UP000483261">
    <property type="component" value="Unassembled WGS sequence"/>
</dbReference>
<gene>
    <name evidence="1" type="ORF">G5C66_05585</name>
</gene>
<reference evidence="1 2" key="1">
    <citation type="submission" date="2020-02" db="EMBL/GenBank/DDBJ databases">
        <title>Whole-genome analyses of novel actinobacteria.</title>
        <authorList>
            <person name="Sahin N."/>
        </authorList>
    </citation>
    <scope>NUCLEOTIDE SEQUENCE [LARGE SCALE GENOMIC DNA]</scope>
    <source>
        <strain evidence="1 2">KC13</strain>
    </source>
</reference>
<sequence>MFNIVRMSIPLPPVTDRTTCLHERNALLDREKAHTRAGDALAADRCCH</sequence>
<accession>A0A6M1QWY1</accession>
<name>A0A6M1QWY1_9ACTN</name>
<keyword evidence="2" id="KW-1185">Reference proteome</keyword>
<protein>
    <submittedName>
        <fullName evidence="1">DUF899 family protein</fullName>
    </submittedName>
</protein>
<dbReference type="EMBL" id="JAALAA010000004">
    <property type="protein sequence ID" value="NGN92210.1"/>
    <property type="molecule type" value="Genomic_DNA"/>
</dbReference>
<comment type="caution">
    <text evidence="1">The sequence shown here is derived from an EMBL/GenBank/DDBJ whole genome shotgun (WGS) entry which is preliminary data.</text>
</comment>
<evidence type="ECO:0000313" key="1">
    <source>
        <dbReference type="EMBL" id="NGN92210.1"/>
    </source>
</evidence>
<dbReference type="AlphaFoldDB" id="A0A6M1QWY1"/>
<organism evidence="1 2">
    <name type="scientific">Nocardioides turkmenicus</name>
    <dbReference type="NCBI Taxonomy" id="2711220"/>
    <lineage>
        <taxon>Bacteria</taxon>
        <taxon>Bacillati</taxon>
        <taxon>Actinomycetota</taxon>
        <taxon>Actinomycetes</taxon>
        <taxon>Propionibacteriales</taxon>
        <taxon>Nocardioidaceae</taxon>
        <taxon>Nocardioides</taxon>
    </lineage>
</organism>
<proteinExistence type="predicted"/>